<dbReference type="AlphaFoldDB" id="A0A4R5W2U1"/>
<feature type="domain" description="DUF4123" evidence="1">
    <location>
        <begin position="54"/>
        <end position="176"/>
    </location>
</feature>
<evidence type="ECO:0000313" key="3">
    <source>
        <dbReference type="Proteomes" id="UP000294829"/>
    </source>
</evidence>
<keyword evidence="3" id="KW-1185">Reference proteome</keyword>
<comment type="caution">
    <text evidence="2">The sequence shown here is derived from an EMBL/GenBank/DDBJ whole genome shotgun (WGS) entry which is preliminary data.</text>
</comment>
<dbReference type="EMBL" id="SMYL01000004">
    <property type="protein sequence ID" value="TDK66107.1"/>
    <property type="molecule type" value="Genomic_DNA"/>
</dbReference>
<accession>A0A4R5W2U1</accession>
<dbReference type="Pfam" id="PF13503">
    <property type="entry name" value="DUF4123"/>
    <property type="match status" value="1"/>
</dbReference>
<protein>
    <submittedName>
        <fullName evidence="2">DUF4123 domain-containing protein</fullName>
    </submittedName>
</protein>
<dbReference type="OrthoDB" id="8780176at2"/>
<dbReference type="Proteomes" id="UP000294829">
    <property type="component" value="Unassembled WGS sequence"/>
</dbReference>
<gene>
    <name evidence="2" type="ORF">E2I14_10990</name>
</gene>
<proteinExistence type="predicted"/>
<reference evidence="2 3" key="1">
    <citation type="submission" date="2019-03" db="EMBL/GenBank/DDBJ databases">
        <title>Sapientia aquatica gen. nov., sp. nov., isolated from a crater lake.</title>
        <authorList>
            <person name="Felfoldi T."/>
            <person name="Szabo A."/>
            <person name="Toth E."/>
            <person name="Schumann P."/>
            <person name="Keki Z."/>
            <person name="Marialigeti K."/>
            <person name="Mathe I."/>
        </authorList>
    </citation>
    <scope>NUCLEOTIDE SEQUENCE [LARGE SCALE GENOMIC DNA]</scope>
    <source>
        <strain evidence="2 3">SA-152</strain>
    </source>
</reference>
<evidence type="ECO:0000313" key="2">
    <source>
        <dbReference type="EMBL" id="TDK66107.1"/>
    </source>
</evidence>
<name>A0A4R5W2U1_9BURK</name>
<organism evidence="2 3">
    <name type="scientific">Sapientia aquatica</name>
    <dbReference type="NCBI Taxonomy" id="1549640"/>
    <lineage>
        <taxon>Bacteria</taxon>
        <taxon>Pseudomonadati</taxon>
        <taxon>Pseudomonadota</taxon>
        <taxon>Betaproteobacteria</taxon>
        <taxon>Burkholderiales</taxon>
        <taxon>Oxalobacteraceae</taxon>
        <taxon>Sapientia</taxon>
    </lineage>
</organism>
<evidence type="ECO:0000259" key="1">
    <source>
        <dbReference type="Pfam" id="PF13503"/>
    </source>
</evidence>
<dbReference type="InterPro" id="IPR025391">
    <property type="entry name" value="DUF4123"/>
</dbReference>
<sequence>MTLTKRPIMQNSNNSTAELQNSPALIDFNAALNKAITADLNYLFTATVPATSNCFVLINAGQCIPNAVEQFVSEHALEAEPLFLTMPEAESAAIGPWLISLPKTPTSDLIHRIVEFSVKHQAVSLFSSPFKGYALYPHLRSFMHCEFEDGSTGMLRYFDPRVGFELVTNWPPELQQQFIAPFDFWSSWDRSFTPIIRLGKSLKKALAPADQITISNDTVIHLQQSNQADLLLALNHEVRSKIEQPSPIEDIAPCLQYALAVEALEFAKERQLHSQEERLSLIKNALAIHPSFYKNPRFISELRRLVPVGNRVEAALKNMSQNTINDWNNQRLARLNDYYRHLTERISTRQIHSIIKDAP</sequence>